<evidence type="ECO:0000256" key="6">
    <source>
        <dbReference type="SAM" id="MobiDB-lite"/>
    </source>
</evidence>
<comment type="subcellular location">
    <subcellularLocation>
        <location evidence="1">Nucleus</location>
    </subcellularLocation>
</comment>
<comment type="caution">
    <text evidence="8">The sequence shown here is derived from an EMBL/GenBank/DDBJ whole genome shotgun (WGS) entry which is preliminary data.</text>
</comment>
<organism evidence="8 9">
    <name type="scientific">Diploptera punctata</name>
    <name type="common">Pacific beetle cockroach</name>
    <dbReference type="NCBI Taxonomy" id="6984"/>
    <lineage>
        <taxon>Eukaryota</taxon>
        <taxon>Metazoa</taxon>
        <taxon>Ecdysozoa</taxon>
        <taxon>Arthropoda</taxon>
        <taxon>Hexapoda</taxon>
        <taxon>Insecta</taxon>
        <taxon>Pterygota</taxon>
        <taxon>Neoptera</taxon>
        <taxon>Polyneoptera</taxon>
        <taxon>Dictyoptera</taxon>
        <taxon>Blattodea</taxon>
        <taxon>Blaberoidea</taxon>
        <taxon>Blaberidae</taxon>
        <taxon>Diplopterinae</taxon>
        <taxon>Diploptera</taxon>
    </lineage>
</organism>
<evidence type="ECO:0000256" key="3">
    <source>
        <dbReference type="ARBA" id="ARBA00022737"/>
    </source>
</evidence>
<evidence type="ECO:0000313" key="8">
    <source>
        <dbReference type="EMBL" id="KAJ9592778.1"/>
    </source>
</evidence>
<feature type="domain" description="Histone-binding protein RBBP4-like N-terminal" evidence="7">
    <location>
        <begin position="42"/>
        <end position="106"/>
    </location>
</feature>
<dbReference type="InterPro" id="IPR001680">
    <property type="entry name" value="WD40_rpt"/>
</dbReference>
<dbReference type="SMART" id="SM00320">
    <property type="entry name" value="WD40"/>
    <property type="match status" value="3"/>
</dbReference>
<feature type="compositionally biased region" description="Acidic residues" evidence="6">
    <location>
        <begin position="1"/>
        <end position="11"/>
    </location>
</feature>
<reference evidence="8" key="2">
    <citation type="submission" date="2023-05" db="EMBL/GenBank/DDBJ databases">
        <authorList>
            <person name="Fouks B."/>
        </authorList>
    </citation>
    <scope>NUCLEOTIDE SEQUENCE</scope>
    <source>
        <strain evidence="8">Stay&amp;Tobe</strain>
        <tissue evidence="8">Testes</tissue>
    </source>
</reference>
<protein>
    <recommendedName>
        <fullName evidence="7">Histone-binding protein RBBP4-like N-terminal domain-containing protein</fullName>
    </recommendedName>
</protein>
<feature type="repeat" description="WD" evidence="5">
    <location>
        <begin position="267"/>
        <end position="304"/>
    </location>
</feature>
<dbReference type="GO" id="GO:0042254">
    <property type="term" value="P:ribosome biogenesis"/>
    <property type="evidence" value="ECO:0007669"/>
    <property type="project" value="TreeGrafter"/>
</dbReference>
<dbReference type="PANTHER" id="PTHR45903:SF1">
    <property type="entry name" value="GLUTAMATE-RICH WD REPEAT-CONTAINING PROTEIN 1"/>
    <property type="match status" value="1"/>
</dbReference>
<dbReference type="InterPro" id="IPR015943">
    <property type="entry name" value="WD40/YVTN_repeat-like_dom_sf"/>
</dbReference>
<dbReference type="PROSITE" id="PS00678">
    <property type="entry name" value="WD_REPEATS_1"/>
    <property type="match status" value="1"/>
</dbReference>
<dbReference type="PROSITE" id="PS50294">
    <property type="entry name" value="WD_REPEATS_REGION"/>
    <property type="match status" value="1"/>
</dbReference>
<accession>A0AAD8A7G5</accession>
<feature type="region of interest" description="Disordered" evidence="6">
    <location>
        <begin position="1"/>
        <end position="35"/>
    </location>
</feature>
<feature type="repeat" description="WD" evidence="5">
    <location>
        <begin position="217"/>
        <end position="255"/>
    </location>
</feature>
<evidence type="ECO:0000313" key="9">
    <source>
        <dbReference type="Proteomes" id="UP001233999"/>
    </source>
</evidence>
<gene>
    <name evidence="8" type="ORF">L9F63_015556</name>
</gene>
<dbReference type="EMBL" id="JASPKZ010003806">
    <property type="protein sequence ID" value="KAJ9592778.1"/>
    <property type="molecule type" value="Genomic_DNA"/>
</dbReference>
<dbReference type="AlphaFoldDB" id="A0AAD8A7G5"/>
<evidence type="ECO:0000256" key="1">
    <source>
        <dbReference type="ARBA" id="ARBA00004123"/>
    </source>
</evidence>
<dbReference type="PROSITE" id="PS50082">
    <property type="entry name" value="WD_REPEATS_2"/>
    <property type="match status" value="2"/>
</dbReference>
<dbReference type="GO" id="GO:0005730">
    <property type="term" value="C:nucleolus"/>
    <property type="evidence" value="ECO:0007669"/>
    <property type="project" value="TreeGrafter"/>
</dbReference>
<keyword evidence="4" id="KW-0539">Nucleus</keyword>
<evidence type="ECO:0000256" key="2">
    <source>
        <dbReference type="ARBA" id="ARBA00022574"/>
    </source>
</evidence>
<dbReference type="InterPro" id="IPR051972">
    <property type="entry name" value="Glutamate-rich_WD_repeat"/>
</dbReference>
<dbReference type="InterPro" id="IPR019775">
    <property type="entry name" value="WD40_repeat_CS"/>
</dbReference>
<keyword evidence="3" id="KW-0677">Repeat</keyword>
<keyword evidence="9" id="KW-1185">Reference proteome</keyword>
<evidence type="ECO:0000256" key="4">
    <source>
        <dbReference type="ARBA" id="ARBA00023242"/>
    </source>
</evidence>
<reference evidence="8" key="1">
    <citation type="journal article" date="2023" name="IScience">
        <title>Live-bearing cockroach genome reveals convergent evolutionary mechanisms linked to viviparity in insects and beyond.</title>
        <authorList>
            <person name="Fouks B."/>
            <person name="Harrison M.C."/>
            <person name="Mikhailova A.A."/>
            <person name="Marchal E."/>
            <person name="English S."/>
            <person name="Carruthers M."/>
            <person name="Jennings E.C."/>
            <person name="Chiamaka E.L."/>
            <person name="Frigard R.A."/>
            <person name="Pippel M."/>
            <person name="Attardo G.M."/>
            <person name="Benoit J.B."/>
            <person name="Bornberg-Bauer E."/>
            <person name="Tobe S.S."/>
        </authorList>
    </citation>
    <scope>NUCLEOTIDE SEQUENCE</scope>
    <source>
        <strain evidence="8">Stay&amp;Tobe</strain>
    </source>
</reference>
<dbReference type="Pfam" id="PF12265">
    <property type="entry name" value="CAF1C_H4-bd"/>
    <property type="match status" value="1"/>
</dbReference>
<dbReference type="PANTHER" id="PTHR45903">
    <property type="entry name" value="GLUTAMATE-RICH WD REPEAT-CONTAINING PROTEIN 1"/>
    <property type="match status" value="1"/>
</dbReference>
<evidence type="ECO:0000256" key="5">
    <source>
        <dbReference type="PROSITE-ProRule" id="PRU00221"/>
    </source>
</evidence>
<evidence type="ECO:0000259" key="7">
    <source>
        <dbReference type="Pfam" id="PF12265"/>
    </source>
</evidence>
<proteinExistence type="predicted"/>
<name>A0AAD8A7G5_DIPPU</name>
<dbReference type="InterPro" id="IPR022052">
    <property type="entry name" value="Histone-bd_RBBP4-like_N"/>
</dbReference>
<keyword evidence="2 5" id="KW-0853">WD repeat</keyword>
<dbReference type="SUPFAM" id="SSF50978">
    <property type="entry name" value="WD40 repeat-like"/>
    <property type="match status" value="1"/>
</dbReference>
<dbReference type="InterPro" id="IPR036322">
    <property type="entry name" value="WD40_repeat_dom_sf"/>
</dbReference>
<dbReference type="Gene3D" id="2.130.10.10">
    <property type="entry name" value="YVTN repeat-like/Quinoprotein amine dehydrogenase"/>
    <property type="match status" value="1"/>
</dbReference>
<feature type="non-terminal residue" evidence="8">
    <location>
        <position position="304"/>
    </location>
</feature>
<dbReference type="Proteomes" id="UP001233999">
    <property type="component" value="Unassembled WGS sequence"/>
</dbReference>
<dbReference type="Pfam" id="PF00400">
    <property type="entry name" value="WD40"/>
    <property type="match status" value="2"/>
</dbReference>
<sequence>MEVDECGDVEMGDQNSFQDENEEKSEKEKAQTYLPGQPLKEDEELVCDESAYIVYHEANAGSPCLSFDIIKDNLGDKRDVYPLTAYIVAGSQSDRTHMNNVLVMKVVINYPGLYSRIRTVSHNGAVLAATWSELGRVHIWNLHEPLQALDDVNLMTNYKSGTVPTPIFTFAGHQSEGFGIDWCPTKPGTLATGDCKRNIHIWNPIEGGSWNVDQRPLLGHTDSVEDLQWSPNERNVLDISFSATERHCIRIWDTRAAPNKACMLTTNNAHESDVNVISWNKNEPFIASGGDDGLIQVWDLRHFQ</sequence>